<dbReference type="InterPro" id="IPR000719">
    <property type="entry name" value="Prot_kinase_dom"/>
</dbReference>
<dbReference type="InterPro" id="IPR011009">
    <property type="entry name" value="Kinase-like_dom_sf"/>
</dbReference>
<evidence type="ECO:0000256" key="2">
    <source>
        <dbReference type="SAM" id="Phobius"/>
    </source>
</evidence>
<dbReference type="RefSeq" id="WP_087081702.1">
    <property type="nucleotide sequence ID" value="NZ_CP020809.1"/>
</dbReference>
<keyword evidence="5" id="KW-1185">Reference proteome</keyword>
<feature type="region of interest" description="Disordered" evidence="1">
    <location>
        <begin position="347"/>
        <end position="384"/>
    </location>
</feature>
<evidence type="ECO:0000259" key="3">
    <source>
        <dbReference type="PROSITE" id="PS50011"/>
    </source>
</evidence>
<dbReference type="SUPFAM" id="SSF56112">
    <property type="entry name" value="Protein kinase-like (PK-like)"/>
    <property type="match status" value="1"/>
</dbReference>
<proteinExistence type="predicted"/>
<dbReference type="EMBL" id="CP020809">
    <property type="protein sequence ID" value="ART73454.1"/>
    <property type="molecule type" value="Genomic_DNA"/>
</dbReference>
<protein>
    <recommendedName>
        <fullName evidence="3">Protein kinase domain-containing protein</fullName>
    </recommendedName>
</protein>
<evidence type="ECO:0000313" key="4">
    <source>
        <dbReference type="EMBL" id="ART73454.1"/>
    </source>
</evidence>
<keyword evidence="2" id="KW-0812">Transmembrane</keyword>
<evidence type="ECO:0000313" key="5">
    <source>
        <dbReference type="Proteomes" id="UP000195331"/>
    </source>
</evidence>
<sequence length="429" mass="46038">MTNPAGVRLVTGEPVTLTPVLARAGEGTVYGVADRPDWAAKVFHRDLKGLPSKLDKVAAMVQGAPPGAVQPNGIVVLTWPEHLIVDDGGPVGFVMPRIDTATSVEIHTMSNPTNREDPLPSAPQWTKKVSWGHLVNTAANLCLAVQVVHRVDAVIGDFQERNILVSDTTEVTLVDCDSMQFIDGSGRQYLCGVGRPEFTAPELAGVDLRACPRDKPSDLFALAIHIHQLLMAGNHPFMRGNWTAGGEQPDAMSLARTGSWAGGPGSPLRTHPLAPPVTFLPNEIQRLFVRAFTDGARNPNARPSAEEWRGALLRVRREVCPRGMHQVPVGPAACPWCAIDDERWARQQNKQRPGSTGRVPVADSRPTAPARSVPRKSAVTPSGAKATWAQLPQSTKLILAGLATVVTIVVVLTCFIVWAILSGTSTFGL</sequence>
<dbReference type="AlphaFoldDB" id="A0A1Y0CEI4"/>
<dbReference type="PROSITE" id="PS50011">
    <property type="entry name" value="PROTEIN_KINASE_DOM"/>
    <property type="match status" value="1"/>
</dbReference>
<dbReference type="Gene3D" id="1.10.510.10">
    <property type="entry name" value="Transferase(Phosphotransferase) domain 1"/>
    <property type="match status" value="1"/>
</dbReference>
<feature type="domain" description="Protein kinase" evidence="3">
    <location>
        <begin position="15"/>
        <end position="313"/>
    </location>
</feature>
<keyword evidence="2" id="KW-0472">Membrane</keyword>
<name>A0A1Y0CEI4_9MYCO</name>
<gene>
    <name evidence="4" type="ORF">BTO20_06365</name>
</gene>
<dbReference type="OrthoDB" id="5782056at2"/>
<keyword evidence="2" id="KW-1133">Transmembrane helix</keyword>
<evidence type="ECO:0000256" key="1">
    <source>
        <dbReference type="SAM" id="MobiDB-lite"/>
    </source>
</evidence>
<reference evidence="4 5" key="1">
    <citation type="submission" date="2017-04" db="EMBL/GenBank/DDBJ databases">
        <title>Whole Genome Sequence of 1,4-Dioxane Degrading Bacterium Mycobacterium dioxanotrophicus PH-06.</title>
        <authorList>
            <person name="He Y."/>
        </authorList>
    </citation>
    <scope>NUCLEOTIDE SEQUENCE [LARGE SCALE GENOMIC DNA]</scope>
    <source>
        <strain evidence="4 5">PH-06</strain>
    </source>
</reference>
<dbReference type="GO" id="GO:0004672">
    <property type="term" value="F:protein kinase activity"/>
    <property type="evidence" value="ECO:0007669"/>
    <property type="project" value="InterPro"/>
</dbReference>
<dbReference type="KEGG" id="mdx:BTO20_06365"/>
<dbReference type="GO" id="GO:0005524">
    <property type="term" value="F:ATP binding"/>
    <property type="evidence" value="ECO:0007669"/>
    <property type="project" value="InterPro"/>
</dbReference>
<accession>A0A1Y0CEI4</accession>
<feature type="transmembrane region" description="Helical" evidence="2">
    <location>
        <begin position="397"/>
        <end position="421"/>
    </location>
</feature>
<dbReference type="Proteomes" id="UP000195331">
    <property type="component" value="Chromosome"/>
</dbReference>
<organism evidence="4 5">
    <name type="scientific">Mycobacterium dioxanotrophicus</name>
    <dbReference type="NCBI Taxonomy" id="482462"/>
    <lineage>
        <taxon>Bacteria</taxon>
        <taxon>Bacillati</taxon>
        <taxon>Actinomycetota</taxon>
        <taxon>Actinomycetes</taxon>
        <taxon>Mycobacteriales</taxon>
        <taxon>Mycobacteriaceae</taxon>
        <taxon>Mycobacterium</taxon>
    </lineage>
</organism>